<gene>
    <name evidence="1" type="primary">jg14199</name>
    <name evidence="1" type="ORF">PAEG_LOCUS2035</name>
</gene>
<dbReference type="AlphaFoldDB" id="A0A8S4QG26"/>
<reference evidence="1" key="1">
    <citation type="submission" date="2022-03" db="EMBL/GenBank/DDBJ databases">
        <authorList>
            <person name="Lindestad O."/>
        </authorList>
    </citation>
    <scope>NUCLEOTIDE SEQUENCE</scope>
</reference>
<proteinExistence type="predicted"/>
<comment type="caution">
    <text evidence="1">The sequence shown here is derived from an EMBL/GenBank/DDBJ whole genome shotgun (WGS) entry which is preliminary data.</text>
</comment>
<name>A0A8S4QG26_9NEOP</name>
<keyword evidence="2" id="KW-1185">Reference proteome</keyword>
<protein>
    <submittedName>
        <fullName evidence="1">Jg14199 protein</fullName>
    </submittedName>
</protein>
<evidence type="ECO:0000313" key="2">
    <source>
        <dbReference type="Proteomes" id="UP000838756"/>
    </source>
</evidence>
<evidence type="ECO:0000313" key="1">
    <source>
        <dbReference type="EMBL" id="CAH2210123.1"/>
    </source>
</evidence>
<organism evidence="1 2">
    <name type="scientific">Pararge aegeria aegeria</name>
    <dbReference type="NCBI Taxonomy" id="348720"/>
    <lineage>
        <taxon>Eukaryota</taxon>
        <taxon>Metazoa</taxon>
        <taxon>Ecdysozoa</taxon>
        <taxon>Arthropoda</taxon>
        <taxon>Hexapoda</taxon>
        <taxon>Insecta</taxon>
        <taxon>Pterygota</taxon>
        <taxon>Neoptera</taxon>
        <taxon>Endopterygota</taxon>
        <taxon>Lepidoptera</taxon>
        <taxon>Glossata</taxon>
        <taxon>Ditrysia</taxon>
        <taxon>Papilionoidea</taxon>
        <taxon>Nymphalidae</taxon>
        <taxon>Satyrinae</taxon>
        <taxon>Satyrini</taxon>
        <taxon>Parargina</taxon>
        <taxon>Pararge</taxon>
    </lineage>
</organism>
<dbReference type="EMBL" id="CAKXAJ010006590">
    <property type="protein sequence ID" value="CAH2210123.1"/>
    <property type="molecule type" value="Genomic_DNA"/>
</dbReference>
<accession>A0A8S4QG26</accession>
<dbReference type="Proteomes" id="UP000838756">
    <property type="component" value="Unassembled WGS sequence"/>
</dbReference>
<sequence length="96" mass="10198">MFSKLNLRTTRGTTVTVAAVYLGFSESTARNQVEKSHKICKLLTGAQCATERPASAVAVNAAASVKANTDACSVDSQLLYSLQLGISVKMLKGFKE</sequence>